<dbReference type="InterPro" id="IPR025645">
    <property type="entry name" value="DUF4349"/>
</dbReference>
<evidence type="ECO:0000256" key="3">
    <source>
        <dbReference type="SAM" id="SignalP"/>
    </source>
</evidence>
<dbReference type="AlphaFoldDB" id="A0A0P6WK57"/>
<dbReference type="EMBL" id="LGCL01000045">
    <property type="protein sequence ID" value="KPL70061.1"/>
    <property type="molecule type" value="Genomic_DNA"/>
</dbReference>
<dbReference type="PROSITE" id="PS51257">
    <property type="entry name" value="PROKAR_LIPOPROTEIN"/>
    <property type="match status" value="1"/>
</dbReference>
<comment type="caution">
    <text evidence="5">The sequence shown here is derived from an EMBL/GenBank/DDBJ whole genome shotgun (WGS) entry which is preliminary data.</text>
</comment>
<keyword evidence="3" id="KW-0732">Signal</keyword>
<keyword evidence="2" id="KW-0812">Transmembrane</keyword>
<gene>
    <name evidence="5" type="ORF">ADN00_18610</name>
</gene>
<feature type="signal peptide" evidence="3">
    <location>
        <begin position="1"/>
        <end position="22"/>
    </location>
</feature>
<keyword evidence="1" id="KW-0175">Coiled coil</keyword>
<evidence type="ECO:0000313" key="6">
    <source>
        <dbReference type="Proteomes" id="UP000050417"/>
    </source>
</evidence>
<reference evidence="5 6" key="1">
    <citation type="submission" date="2015-07" db="EMBL/GenBank/DDBJ databases">
        <title>Genome sequence of Ornatilinea apprima DSM 23815.</title>
        <authorList>
            <person name="Hemp J."/>
            <person name="Ward L.M."/>
            <person name="Pace L.A."/>
            <person name="Fischer W.W."/>
        </authorList>
    </citation>
    <scope>NUCLEOTIDE SEQUENCE [LARGE SCALE GENOMIC DNA]</scope>
    <source>
        <strain evidence="5 6">P3M-1</strain>
    </source>
</reference>
<keyword evidence="2" id="KW-0472">Membrane</keyword>
<evidence type="ECO:0000259" key="4">
    <source>
        <dbReference type="Pfam" id="PF14257"/>
    </source>
</evidence>
<evidence type="ECO:0000313" key="5">
    <source>
        <dbReference type="EMBL" id="KPL70061.1"/>
    </source>
</evidence>
<keyword evidence="6" id="KW-1185">Reference proteome</keyword>
<dbReference type="STRING" id="1134406.ADN00_18610"/>
<sequence length="325" mass="35222">MKKKTLIALVILAMTLAACSPAASTRSLNAVAEEKGYESMPMEAPAAAAPAMEMDSGFTANSYSGDTVQAQAVERIVIKNASLSIVVVDPAVAMDTIGKMAESMGGFIVSSNLYKSYTSQGVEVPAGDITIRVPADGLTSALDRVKGLVEDPKTDIRNENVSGQDVTQEYTDLQSRLRNLEEAEAQLREIMASATKTDDVLQIFNELTRVRQDIEVLQGQINYYNEASRLSSISVSIISKASVEPLTVAGWQPVGVARDALQALVDAFQFIVNALIWIVLFILPVLLLILLPIYLVFLAIRALVRRRKARKVAAAPQEEPKQPVE</sequence>
<dbReference type="Proteomes" id="UP000050417">
    <property type="component" value="Unassembled WGS sequence"/>
</dbReference>
<dbReference type="Pfam" id="PF14257">
    <property type="entry name" value="DUF4349"/>
    <property type="match status" value="1"/>
</dbReference>
<keyword evidence="2" id="KW-1133">Transmembrane helix</keyword>
<evidence type="ECO:0000256" key="2">
    <source>
        <dbReference type="SAM" id="Phobius"/>
    </source>
</evidence>
<organism evidence="5 6">
    <name type="scientific">Ornatilinea apprima</name>
    <dbReference type="NCBI Taxonomy" id="1134406"/>
    <lineage>
        <taxon>Bacteria</taxon>
        <taxon>Bacillati</taxon>
        <taxon>Chloroflexota</taxon>
        <taxon>Anaerolineae</taxon>
        <taxon>Anaerolineales</taxon>
        <taxon>Anaerolineaceae</taxon>
        <taxon>Ornatilinea</taxon>
    </lineage>
</organism>
<dbReference type="OrthoDB" id="5381491at2"/>
<name>A0A0P6WK57_9CHLR</name>
<feature type="domain" description="DUF4349" evidence="4">
    <location>
        <begin position="76"/>
        <end position="296"/>
    </location>
</feature>
<evidence type="ECO:0000256" key="1">
    <source>
        <dbReference type="SAM" id="Coils"/>
    </source>
</evidence>
<protein>
    <recommendedName>
        <fullName evidence="4">DUF4349 domain-containing protein</fullName>
    </recommendedName>
</protein>
<feature type="transmembrane region" description="Helical" evidence="2">
    <location>
        <begin position="274"/>
        <end position="300"/>
    </location>
</feature>
<feature type="chain" id="PRO_5006132478" description="DUF4349 domain-containing protein" evidence="3">
    <location>
        <begin position="23"/>
        <end position="325"/>
    </location>
</feature>
<accession>A0A0P6WK57</accession>
<feature type="coiled-coil region" evidence="1">
    <location>
        <begin position="163"/>
        <end position="197"/>
    </location>
</feature>
<proteinExistence type="predicted"/>
<dbReference type="RefSeq" id="WP_075064543.1">
    <property type="nucleotide sequence ID" value="NZ_LGCL01000045.1"/>
</dbReference>